<keyword evidence="3" id="KW-1185">Reference proteome</keyword>
<dbReference type="InterPro" id="IPR050137">
    <property type="entry name" value="PyrR_bifunctional"/>
</dbReference>
<feature type="domain" description="Phosphoribosyltransferase" evidence="1">
    <location>
        <begin position="28"/>
        <end position="142"/>
    </location>
</feature>
<sequence length="175" mass="19176">MNSSTRLPDVEPLLDHMADALRAPLAEHEGQAHLIGIHTGGVWVAGGLHRRLDLDQPMGTLDITYYRDDLAHGGLHPHIRPSRLPWSVDGQLVILVDDVLHTGRTVRAALNEIFDFGRPARVLLATLIDRGGHELPIAADVVGARYDDLAPTQRIKLNGPEPLTLTLSEREVPTP</sequence>
<dbReference type="Proteomes" id="UP000029273">
    <property type="component" value="Unassembled WGS sequence"/>
</dbReference>
<dbReference type="RefSeq" id="WP_038089913.1">
    <property type="nucleotide sequence ID" value="NZ_JQSG02000006.1"/>
</dbReference>
<evidence type="ECO:0000313" key="3">
    <source>
        <dbReference type="Proteomes" id="UP000029273"/>
    </source>
</evidence>
<dbReference type="EMBL" id="JQSG02000006">
    <property type="protein sequence ID" value="OBS08138.1"/>
    <property type="molecule type" value="Genomic_DNA"/>
</dbReference>
<dbReference type="Pfam" id="PF00156">
    <property type="entry name" value="Pribosyltran"/>
    <property type="match status" value="1"/>
</dbReference>
<keyword evidence="2" id="KW-0328">Glycosyltransferase</keyword>
<evidence type="ECO:0000313" key="2">
    <source>
        <dbReference type="EMBL" id="OBS08138.1"/>
    </source>
</evidence>
<dbReference type="CDD" id="cd06223">
    <property type="entry name" value="PRTases_typeI"/>
    <property type="match status" value="1"/>
</dbReference>
<gene>
    <name evidence="2" type="ORF">Thpro_022388</name>
</gene>
<organism evidence="2 3">
    <name type="scientific">Acidihalobacter prosperus</name>
    <dbReference type="NCBI Taxonomy" id="160660"/>
    <lineage>
        <taxon>Bacteria</taxon>
        <taxon>Pseudomonadati</taxon>
        <taxon>Pseudomonadota</taxon>
        <taxon>Gammaproteobacteria</taxon>
        <taxon>Chromatiales</taxon>
        <taxon>Ectothiorhodospiraceae</taxon>
        <taxon>Acidihalobacter</taxon>
    </lineage>
</organism>
<reference evidence="2 3" key="1">
    <citation type="journal article" date="2014" name="Genome Announc.">
        <title>Draft Genome Sequence of the Iron-Oxidizing, Acidophilic, and Halotolerant 'Thiobacillus prosperus' Type Strain DSM 5130.</title>
        <authorList>
            <person name="Ossandon F.J."/>
            <person name="Cardenas J.P."/>
            <person name="Corbett M."/>
            <person name="Quatrini R."/>
            <person name="Holmes D.S."/>
            <person name="Watkin E."/>
        </authorList>
    </citation>
    <scope>NUCLEOTIDE SEQUENCE [LARGE SCALE GENOMIC DNA]</scope>
    <source>
        <strain evidence="2 3">DSM 5130</strain>
    </source>
</reference>
<dbReference type="PANTHER" id="PTHR11608:SF0">
    <property type="entry name" value="BIFUNCTIONAL PROTEIN PYRR"/>
    <property type="match status" value="1"/>
</dbReference>
<name>A0A1A6C0Q9_9GAMM</name>
<keyword evidence="2" id="KW-0808">Transferase</keyword>
<dbReference type="STRING" id="160660.BJI67_14440"/>
<dbReference type="PANTHER" id="PTHR11608">
    <property type="entry name" value="BIFUNCTIONAL PROTEIN PYRR"/>
    <property type="match status" value="1"/>
</dbReference>
<dbReference type="OrthoDB" id="9802227at2"/>
<dbReference type="Gene3D" id="3.40.50.2020">
    <property type="match status" value="1"/>
</dbReference>
<proteinExistence type="predicted"/>
<dbReference type="SUPFAM" id="SSF53271">
    <property type="entry name" value="PRTase-like"/>
    <property type="match status" value="1"/>
</dbReference>
<dbReference type="InterPro" id="IPR029057">
    <property type="entry name" value="PRTase-like"/>
</dbReference>
<dbReference type="GO" id="GO:0016757">
    <property type="term" value="F:glycosyltransferase activity"/>
    <property type="evidence" value="ECO:0007669"/>
    <property type="project" value="UniProtKB-KW"/>
</dbReference>
<dbReference type="NCBIfam" id="NF003545">
    <property type="entry name" value="PRK05205.1-1"/>
    <property type="match status" value="1"/>
</dbReference>
<evidence type="ECO:0000259" key="1">
    <source>
        <dbReference type="Pfam" id="PF00156"/>
    </source>
</evidence>
<accession>A0A1A6C0Q9</accession>
<protein>
    <submittedName>
        <fullName evidence="2">Bifunctional pyr operon transcriptional regulator/uracil phosphoribosyltransferase</fullName>
    </submittedName>
</protein>
<dbReference type="InterPro" id="IPR000836">
    <property type="entry name" value="PRTase_dom"/>
</dbReference>
<dbReference type="AlphaFoldDB" id="A0A1A6C0Q9"/>
<comment type="caution">
    <text evidence="2">The sequence shown here is derived from an EMBL/GenBank/DDBJ whole genome shotgun (WGS) entry which is preliminary data.</text>
</comment>